<dbReference type="OrthoDB" id="835047at2"/>
<evidence type="ECO:0008006" key="4">
    <source>
        <dbReference type="Google" id="ProtNLM"/>
    </source>
</evidence>
<dbReference type="KEGG" id="evi:Echvi_1007"/>
<dbReference type="HOGENOM" id="CLU_1029481_0_0_10"/>
<dbReference type="Proteomes" id="UP000010796">
    <property type="component" value="Chromosome"/>
</dbReference>
<protein>
    <recommendedName>
        <fullName evidence="4">Lipoprotein</fullName>
    </recommendedName>
</protein>
<dbReference type="EMBL" id="CP003346">
    <property type="protein sequence ID" value="AGA77278.1"/>
    <property type="molecule type" value="Genomic_DNA"/>
</dbReference>
<dbReference type="PROSITE" id="PS51257">
    <property type="entry name" value="PROKAR_LIPOPROTEIN"/>
    <property type="match status" value="1"/>
</dbReference>
<reference evidence="3" key="1">
    <citation type="submission" date="2012-02" db="EMBL/GenBank/DDBJ databases">
        <title>The complete genome of Echinicola vietnamensis DSM 17526.</title>
        <authorList>
            <person name="Lucas S."/>
            <person name="Copeland A."/>
            <person name="Lapidus A."/>
            <person name="Glavina del Rio T."/>
            <person name="Dalin E."/>
            <person name="Tice H."/>
            <person name="Bruce D."/>
            <person name="Goodwin L."/>
            <person name="Pitluck S."/>
            <person name="Peters L."/>
            <person name="Ovchinnikova G."/>
            <person name="Teshima H."/>
            <person name="Kyrpides N."/>
            <person name="Mavromatis K."/>
            <person name="Ivanova N."/>
            <person name="Brettin T."/>
            <person name="Detter J.C."/>
            <person name="Han C."/>
            <person name="Larimer F."/>
            <person name="Land M."/>
            <person name="Hauser L."/>
            <person name="Markowitz V."/>
            <person name="Cheng J.-F."/>
            <person name="Hugenholtz P."/>
            <person name="Woyke T."/>
            <person name="Wu D."/>
            <person name="Brambilla E."/>
            <person name="Klenk H.-P."/>
            <person name="Eisen J.A."/>
        </authorList>
    </citation>
    <scope>NUCLEOTIDE SEQUENCE [LARGE SCALE GENOMIC DNA]</scope>
    <source>
        <strain evidence="3">DSM 17526 / LMG 23754 / KMM 6221</strain>
    </source>
</reference>
<name>L0FW59_ECHVK</name>
<dbReference type="AlphaFoldDB" id="L0FW59"/>
<dbReference type="RefSeq" id="WP_015264842.1">
    <property type="nucleotide sequence ID" value="NC_019904.1"/>
</dbReference>
<accession>L0FW59</accession>
<feature type="chain" id="PRO_5003941898" description="Lipoprotein" evidence="1">
    <location>
        <begin position="19"/>
        <end position="270"/>
    </location>
</feature>
<keyword evidence="3" id="KW-1185">Reference proteome</keyword>
<evidence type="ECO:0000313" key="2">
    <source>
        <dbReference type="EMBL" id="AGA77278.1"/>
    </source>
</evidence>
<dbReference type="eggNOG" id="ENOG5032WGY">
    <property type="taxonomic scope" value="Bacteria"/>
</dbReference>
<proteinExistence type="predicted"/>
<sequence>MKKLLGLFLLLTITIASCTTGEIPVPTKQMDIPVLPPEASMAPDLNIFETAESEMTRTEMGSNWAYAALNIGVYSGVLYQHLIVPISAYKAVLSTEPMIDREAKIWVWKKAFTIADKGSYEIQLTASIWDESVSWMGYISSEGGDDLFVWFRGVSNFQGEEGYWEVYESPESPAVWLSNTWELDKETGNTTVTYTMQKDGDYEGSSFIYQENQSSDLNKKVILSNAYSESDVSISWNSTAKYGRVKSESFFGDSQYHCWDQNLANTNCEN</sequence>
<organism evidence="2 3">
    <name type="scientific">Echinicola vietnamensis (strain DSM 17526 / LMG 23754 / KMM 6221)</name>
    <dbReference type="NCBI Taxonomy" id="926556"/>
    <lineage>
        <taxon>Bacteria</taxon>
        <taxon>Pseudomonadati</taxon>
        <taxon>Bacteroidota</taxon>
        <taxon>Cytophagia</taxon>
        <taxon>Cytophagales</taxon>
        <taxon>Cyclobacteriaceae</taxon>
        <taxon>Echinicola</taxon>
    </lineage>
</organism>
<gene>
    <name evidence="2" type="ordered locus">Echvi_1007</name>
</gene>
<evidence type="ECO:0000256" key="1">
    <source>
        <dbReference type="SAM" id="SignalP"/>
    </source>
</evidence>
<evidence type="ECO:0000313" key="3">
    <source>
        <dbReference type="Proteomes" id="UP000010796"/>
    </source>
</evidence>
<keyword evidence="1" id="KW-0732">Signal</keyword>
<feature type="signal peptide" evidence="1">
    <location>
        <begin position="1"/>
        <end position="18"/>
    </location>
</feature>